<reference evidence="1 2" key="1">
    <citation type="submission" date="2020-10" db="EMBL/GenBank/DDBJ databases">
        <title>Eggerthella sp. nov., isolated from human feces.</title>
        <authorList>
            <person name="Yajun G."/>
        </authorList>
    </citation>
    <scope>NUCLEOTIDE SEQUENCE [LARGE SCALE GENOMIC DNA]</scope>
    <source>
        <strain evidence="1 2">HF-1101</strain>
    </source>
</reference>
<protein>
    <submittedName>
        <fullName evidence="1">Uncharacterized protein</fullName>
    </submittedName>
</protein>
<dbReference type="KEGG" id="egd:GS424_013040"/>
<sequence length="288" mass="30834">MDHYCALVVEVRTARSCGDRDREALQLLIADALPYLNALFEAGIEKDVAFGRADEVQGLFRDPLTAFLYYRMLGFILGFDVLRGGLGVGAWSVRVDSGGSASQDGPAYRNARAALAEAGKGRRFDVAICSGNLFDDMLVTLMDHALSICRMRTAVQNETALAVELLRPLVPSGQEDRPPASAERLSALGLSALSGWRDNRGLIGRALACGSAGTLFLAGKPRALGRLSGTSSEFELTGGDLVGVSYDLAEIARSARQGIDRHLSQGRVAQERNAVALLAFSLDQLFGR</sequence>
<proteinExistence type="predicted"/>
<dbReference type="AlphaFoldDB" id="A0A6L7IX97"/>
<name>A0A6L7IX97_9ACTN</name>
<dbReference type="Proteomes" id="UP000478463">
    <property type="component" value="Chromosome"/>
</dbReference>
<evidence type="ECO:0000313" key="1">
    <source>
        <dbReference type="EMBL" id="QOS67437.1"/>
    </source>
</evidence>
<evidence type="ECO:0000313" key="2">
    <source>
        <dbReference type="Proteomes" id="UP000478463"/>
    </source>
</evidence>
<organism evidence="1 2">
    <name type="scientific">Eggerthella guodeyinii</name>
    <dbReference type="NCBI Taxonomy" id="2690837"/>
    <lineage>
        <taxon>Bacteria</taxon>
        <taxon>Bacillati</taxon>
        <taxon>Actinomycetota</taxon>
        <taxon>Coriobacteriia</taxon>
        <taxon>Eggerthellales</taxon>
        <taxon>Eggerthellaceae</taxon>
        <taxon>Eggerthella</taxon>
    </lineage>
</organism>
<gene>
    <name evidence="1" type="ORF">GS424_013040</name>
</gene>
<dbReference type="RefSeq" id="WP_160942628.1">
    <property type="nucleotide sequence ID" value="NZ_CP063310.1"/>
</dbReference>
<dbReference type="EMBL" id="CP063310">
    <property type="protein sequence ID" value="QOS67437.1"/>
    <property type="molecule type" value="Genomic_DNA"/>
</dbReference>
<accession>A0A6L7IX97</accession>